<dbReference type="AlphaFoldDB" id="A0A0A9AFM9"/>
<evidence type="ECO:0000313" key="1">
    <source>
        <dbReference type="EMBL" id="JAD47730.1"/>
    </source>
</evidence>
<name>A0A0A9AFM9_ARUDO</name>
<reference evidence="1" key="1">
    <citation type="submission" date="2014-09" db="EMBL/GenBank/DDBJ databases">
        <authorList>
            <person name="Magalhaes I.L.F."/>
            <person name="Oliveira U."/>
            <person name="Santos F.R."/>
            <person name="Vidigal T.H.D.A."/>
            <person name="Brescovit A.D."/>
            <person name="Santos A.J."/>
        </authorList>
    </citation>
    <scope>NUCLEOTIDE SEQUENCE</scope>
    <source>
        <tissue evidence="1">Shoot tissue taken approximately 20 cm above the soil surface</tissue>
    </source>
</reference>
<accession>A0A0A9AFM9</accession>
<protein>
    <submittedName>
        <fullName evidence="1">Uncharacterized protein</fullName>
    </submittedName>
</protein>
<organism evidence="1">
    <name type="scientific">Arundo donax</name>
    <name type="common">Giant reed</name>
    <name type="synonym">Donax arundinaceus</name>
    <dbReference type="NCBI Taxonomy" id="35708"/>
    <lineage>
        <taxon>Eukaryota</taxon>
        <taxon>Viridiplantae</taxon>
        <taxon>Streptophyta</taxon>
        <taxon>Embryophyta</taxon>
        <taxon>Tracheophyta</taxon>
        <taxon>Spermatophyta</taxon>
        <taxon>Magnoliopsida</taxon>
        <taxon>Liliopsida</taxon>
        <taxon>Poales</taxon>
        <taxon>Poaceae</taxon>
        <taxon>PACMAD clade</taxon>
        <taxon>Arundinoideae</taxon>
        <taxon>Arundineae</taxon>
        <taxon>Arundo</taxon>
    </lineage>
</organism>
<sequence>MSSDNLYTALLKKNAMQLQIPENSKEASNFIVT</sequence>
<reference evidence="1" key="2">
    <citation type="journal article" date="2015" name="Data Brief">
        <title>Shoot transcriptome of the giant reed, Arundo donax.</title>
        <authorList>
            <person name="Barrero R.A."/>
            <person name="Guerrero F.D."/>
            <person name="Moolhuijzen P."/>
            <person name="Goolsby J.A."/>
            <person name="Tidwell J."/>
            <person name="Bellgard S.E."/>
            <person name="Bellgard M.I."/>
        </authorList>
    </citation>
    <scope>NUCLEOTIDE SEQUENCE</scope>
    <source>
        <tissue evidence="1">Shoot tissue taken approximately 20 cm above the soil surface</tissue>
    </source>
</reference>
<dbReference type="EMBL" id="GBRH01250165">
    <property type="protein sequence ID" value="JAD47730.1"/>
    <property type="molecule type" value="Transcribed_RNA"/>
</dbReference>
<proteinExistence type="predicted"/>